<evidence type="ECO:0000313" key="1">
    <source>
        <dbReference type="EMBL" id="KAF4659818.1"/>
    </source>
</evidence>
<name>A0A7J6LKM7_PERCH</name>
<proteinExistence type="predicted"/>
<evidence type="ECO:0000313" key="2">
    <source>
        <dbReference type="Proteomes" id="UP000591131"/>
    </source>
</evidence>
<dbReference type="AlphaFoldDB" id="A0A7J6LKM7"/>
<gene>
    <name evidence="1" type="ORF">FOL47_007415</name>
</gene>
<dbReference type="OrthoDB" id="10249775at2759"/>
<dbReference type="PANTHER" id="PTHR16110">
    <property type="entry name" value="TBC1 DOMAIN FAMILY MEMBER 19"/>
    <property type="match status" value="1"/>
</dbReference>
<reference evidence="1 2" key="1">
    <citation type="submission" date="2020-04" db="EMBL/GenBank/DDBJ databases">
        <title>Perkinsus chesapeaki whole genome sequence.</title>
        <authorList>
            <person name="Bogema D.R."/>
        </authorList>
    </citation>
    <scope>NUCLEOTIDE SEQUENCE [LARGE SCALE GENOMIC DNA]</scope>
    <source>
        <strain evidence="1">ATCC PRA-425</strain>
    </source>
</reference>
<comment type="caution">
    <text evidence="1">The sequence shown here is derived from an EMBL/GenBank/DDBJ whole genome shotgun (WGS) entry which is preliminary data.</text>
</comment>
<keyword evidence="2" id="KW-1185">Reference proteome</keyword>
<evidence type="ECO:0008006" key="3">
    <source>
        <dbReference type="Google" id="ProtNLM"/>
    </source>
</evidence>
<dbReference type="EMBL" id="JAAPAO010000438">
    <property type="protein sequence ID" value="KAF4659818.1"/>
    <property type="molecule type" value="Genomic_DNA"/>
</dbReference>
<organism evidence="1 2">
    <name type="scientific">Perkinsus chesapeaki</name>
    <name type="common">Clam parasite</name>
    <name type="synonym">Perkinsus andrewsi</name>
    <dbReference type="NCBI Taxonomy" id="330153"/>
    <lineage>
        <taxon>Eukaryota</taxon>
        <taxon>Sar</taxon>
        <taxon>Alveolata</taxon>
        <taxon>Perkinsozoa</taxon>
        <taxon>Perkinsea</taxon>
        <taxon>Perkinsida</taxon>
        <taxon>Perkinsidae</taxon>
        <taxon>Perkinsus</taxon>
    </lineage>
</organism>
<sequence length="531" mass="58806">MSLTSSSNCNECISACLERAKSNCTAESGRGSLYDETRRTVLLDTILNGGFDAERALSLLNSRGLLQKYRRYMALEIDNPTRRGVGGLHGFTPHKSVTTDAYNELSEKVLTKLLKHSLKTMGGQPLVRAKVNRTVTRIEDAEGDPEHRDPLISMEDVYSALVSAEGNACGDFIFSDMSVSLKTATITELRKIYALLDPNTQSHNIGAADTDSIDDCRLSMLCSTVPERKLEGRALIDCGSDPGRVRRFLAGGAPAHLRLALWALSLDSEVGTAELNDIINRAIPSEDWITDDIIRNDAEEKASDANYFPFEELIETLSLVLSRDPWVKTHAVMAPHKSIIPDDDKLIDSVDVTIPPCSHIPFEGWTCLACPFSYLGEALSPTLYGVYRAFYCRYWVRLLSIELKEGIKDSLAYLAILCENLVLELAPELVFRCRSTDRLPSVLKIALPWILSGFVGYIRPAQLLLLYDRIIAFDTVELVAILAAAVILFQKEALMVADTVEEVATIFSNMDYIQAIPLIQGLIFGKIPHEP</sequence>
<dbReference type="Gene3D" id="1.10.472.80">
    <property type="entry name" value="Ypt/Rab-GAP domain of gyp1p, domain 3"/>
    <property type="match status" value="1"/>
</dbReference>
<dbReference type="PANTHER" id="PTHR16110:SF1">
    <property type="entry name" value="TBC1 DOMAIN FAMILY MEMBER 19"/>
    <property type="match status" value="1"/>
</dbReference>
<protein>
    <recommendedName>
        <fullName evidence="3">Rab-GAP TBC domain-containing protein</fullName>
    </recommendedName>
</protein>
<dbReference type="InterPro" id="IPR042507">
    <property type="entry name" value="TBC1D19"/>
</dbReference>
<dbReference type="Proteomes" id="UP000591131">
    <property type="component" value="Unassembled WGS sequence"/>
</dbReference>
<accession>A0A7J6LKM7</accession>